<reference evidence="1" key="2">
    <citation type="journal article" date="2023" name="Plants (Basel)">
        <title>Annotation of the Turnera subulata (Passifloraceae) Draft Genome Reveals the S-Locus Evolved after the Divergence of Turneroideae from Passifloroideae in a Stepwise Manner.</title>
        <authorList>
            <person name="Henning P.M."/>
            <person name="Roalson E.H."/>
            <person name="Mir W."/>
            <person name="McCubbin A.G."/>
            <person name="Shore J.S."/>
        </authorList>
    </citation>
    <scope>NUCLEOTIDE SEQUENCE</scope>
    <source>
        <strain evidence="1">F60SS</strain>
    </source>
</reference>
<gene>
    <name evidence="1" type="ORF">Tsubulata_049359</name>
</gene>
<dbReference type="AlphaFoldDB" id="A0A9Q0FBV3"/>
<organism evidence="1 2">
    <name type="scientific">Turnera subulata</name>
    <dbReference type="NCBI Taxonomy" id="218843"/>
    <lineage>
        <taxon>Eukaryota</taxon>
        <taxon>Viridiplantae</taxon>
        <taxon>Streptophyta</taxon>
        <taxon>Embryophyta</taxon>
        <taxon>Tracheophyta</taxon>
        <taxon>Spermatophyta</taxon>
        <taxon>Magnoliopsida</taxon>
        <taxon>eudicotyledons</taxon>
        <taxon>Gunneridae</taxon>
        <taxon>Pentapetalae</taxon>
        <taxon>rosids</taxon>
        <taxon>fabids</taxon>
        <taxon>Malpighiales</taxon>
        <taxon>Passifloraceae</taxon>
        <taxon>Turnera</taxon>
    </lineage>
</organism>
<reference evidence="1" key="1">
    <citation type="submission" date="2022-02" db="EMBL/GenBank/DDBJ databases">
        <authorList>
            <person name="Henning P.M."/>
            <person name="McCubbin A.G."/>
            <person name="Shore J.S."/>
        </authorList>
    </citation>
    <scope>NUCLEOTIDE SEQUENCE</scope>
    <source>
        <strain evidence="1">F60SS</strain>
        <tissue evidence="1">Leaves</tissue>
    </source>
</reference>
<protein>
    <submittedName>
        <fullName evidence="1">Uncharacterized protein</fullName>
    </submittedName>
</protein>
<comment type="caution">
    <text evidence="1">The sequence shown here is derived from an EMBL/GenBank/DDBJ whole genome shotgun (WGS) entry which is preliminary data.</text>
</comment>
<dbReference type="OrthoDB" id="185373at2759"/>
<evidence type="ECO:0000313" key="2">
    <source>
        <dbReference type="Proteomes" id="UP001141552"/>
    </source>
</evidence>
<name>A0A9Q0FBV3_9ROSI</name>
<dbReference type="Proteomes" id="UP001141552">
    <property type="component" value="Unassembled WGS sequence"/>
</dbReference>
<evidence type="ECO:0000313" key="1">
    <source>
        <dbReference type="EMBL" id="KAJ4828432.1"/>
    </source>
</evidence>
<keyword evidence="2" id="KW-1185">Reference proteome</keyword>
<proteinExistence type="predicted"/>
<accession>A0A9Q0FBV3</accession>
<feature type="non-terminal residue" evidence="1">
    <location>
        <position position="78"/>
    </location>
</feature>
<dbReference type="EMBL" id="JAKUCV010006176">
    <property type="protein sequence ID" value="KAJ4828432.1"/>
    <property type="molecule type" value="Genomic_DNA"/>
</dbReference>
<sequence>MSMTMKSLISKSRLFLYSGHHRLFCSLPPQNQIPPSSQDLVNEISRILSDHRNPRHDLDTSLASFSSKLNTDLVEQVL</sequence>